<dbReference type="Pfam" id="PF14398">
    <property type="entry name" value="ATPgrasp_YheCD"/>
    <property type="match status" value="1"/>
</dbReference>
<dbReference type="EMBL" id="BMHQ01000009">
    <property type="protein sequence ID" value="GGE23191.1"/>
    <property type="molecule type" value="Genomic_DNA"/>
</dbReference>
<dbReference type="InterPro" id="IPR026838">
    <property type="entry name" value="YheC/D"/>
</dbReference>
<name>A0A8J2VIL4_9BACL</name>
<gene>
    <name evidence="1" type="ORF">GCM10011571_26590</name>
</gene>
<evidence type="ECO:0008006" key="3">
    <source>
        <dbReference type="Google" id="ProtNLM"/>
    </source>
</evidence>
<evidence type="ECO:0000313" key="1">
    <source>
        <dbReference type="EMBL" id="GGE23191.1"/>
    </source>
</evidence>
<proteinExistence type="predicted"/>
<accession>A0A8J2VIL4</accession>
<dbReference type="AlphaFoldDB" id="A0A8J2VIL4"/>
<keyword evidence="2" id="KW-1185">Reference proteome</keyword>
<dbReference type="SUPFAM" id="SSF56059">
    <property type="entry name" value="Glutathione synthetase ATP-binding domain-like"/>
    <property type="match status" value="1"/>
</dbReference>
<comment type="caution">
    <text evidence="1">The sequence shown here is derived from an EMBL/GenBank/DDBJ whole genome shotgun (WGS) entry which is preliminary data.</text>
</comment>
<organism evidence="1 2">
    <name type="scientific">Marinithermofilum abyssi</name>
    <dbReference type="NCBI Taxonomy" id="1571185"/>
    <lineage>
        <taxon>Bacteria</taxon>
        <taxon>Bacillati</taxon>
        <taxon>Bacillota</taxon>
        <taxon>Bacilli</taxon>
        <taxon>Bacillales</taxon>
        <taxon>Thermoactinomycetaceae</taxon>
        <taxon>Marinithermofilum</taxon>
    </lineage>
</organism>
<reference evidence="1" key="1">
    <citation type="journal article" date="2014" name="Int. J. Syst. Evol. Microbiol.">
        <title>Complete genome sequence of Corynebacterium casei LMG S-19264T (=DSM 44701T), isolated from a smear-ripened cheese.</title>
        <authorList>
            <consortium name="US DOE Joint Genome Institute (JGI-PGF)"/>
            <person name="Walter F."/>
            <person name="Albersmeier A."/>
            <person name="Kalinowski J."/>
            <person name="Ruckert C."/>
        </authorList>
    </citation>
    <scope>NUCLEOTIDE SEQUENCE</scope>
    <source>
        <strain evidence="1">CGMCC 1.15179</strain>
    </source>
</reference>
<dbReference type="RefSeq" id="WP_188648377.1">
    <property type="nucleotide sequence ID" value="NZ_BMHQ01000009.1"/>
</dbReference>
<reference evidence="1" key="2">
    <citation type="submission" date="2020-09" db="EMBL/GenBank/DDBJ databases">
        <authorList>
            <person name="Sun Q."/>
            <person name="Zhou Y."/>
        </authorList>
    </citation>
    <scope>NUCLEOTIDE SEQUENCE</scope>
    <source>
        <strain evidence="1">CGMCC 1.15179</strain>
    </source>
</reference>
<protein>
    <recommendedName>
        <fullName evidence="3">YheC/YheD family protein</fullName>
    </recommendedName>
</protein>
<sequence>MNCSNNVGILLSSQHLHRIRAGFATHERAKLYFQFGKRLGLQPVLFDLGGLDLTNRRIRGYVWHPTFRSYIPVHRPLPPVVHNRMLGYSPKLTRLSQKMRKRLFNPPVRRNKVFIHRLLSRNTTVRTHLPAMIPLRETTKAVAWINKYPVVFIKPVIGSLGQNIIRVENMGKGSFLVHPYKGKRTRMSASGLARYLGTLKQRRYYLVQQGIPLARFNGAPFDFRVSVQKGRFGRWEISGIAAKVARGQRHMTNIAQNGKAMRARTVLNHCFTKQRIQAILNRISHLSIATCKELEKTWPAFADAGLDVGIDKKGRPWLIEVNFRDLRIIFPLAGDKNMFQRTYLNPLLYAAFLCTKQRD</sequence>
<dbReference type="Proteomes" id="UP000625210">
    <property type="component" value="Unassembled WGS sequence"/>
</dbReference>
<dbReference type="Gene3D" id="3.30.470.20">
    <property type="entry name" value="ATP-grasp fold, B domain"/>
    <property type="match status" value="1"/>
</dbReference>
<evidence type="ECO:0000313" key="2">
    <source>
        <dbReference type="Proteomes" id="UP000625210"/>
    </source>
</evidence>